<dbReference type="AlphaFoldDB" id="A0A5M9ZLW0"/>
<keyword evidence="2" id="KW-0732">Signal</keyword>
<name>A0A5M9ZLW0_9BIFI</name>
<sequence>MKMRKLFAGVAAAATLLSGMTLGAVAANAVDNNGADSEADPAPVQQCVVQDGWGQNTTITITANSHDQLLGGKGTTEGSETPRNFKVVKIADYKVDANSKQLSLETLNEVLDSVRNALKASAKDYDGVSDPMQWVSFFLTSDNSSNPASNDGTVRKFVDELTSDASKYPLTFTDPTNAVFNPNDDRELVLTVPSAGLYLIEDGSTDLVTGKTLHKTSRPMLVGTKIAAQQGDKSCLDNADGAVNLKASPEGSFEFTKVNRKGEKLKGAKFVISKDWGDGTIVYGRYDPTNSLYAANDGWDWARFYPTQNGPGRPNPDNNQDKLFIFTSDDNGKVSFYNLPQGEYTITEVQAPAGYYGNDLPSFKITVTNQGMVTSYIGENDGDPHDLIQEDPTLGLIVINVRFELPHTGAAGIAAFFAIAALLGGAGVTVFLKSRKTKSMLNA</sequence>
<keyword evidence="1" id="KW-0812">Transmembrane</keyword>
<gene>
    <name evidence="4" type="ORF">EMO91_04815</name>
</gene>
<dbReference type="SUPFAM" id="SSF117074">
    <property type="entry name" value="Hypothetical protein PA1324"/>
    <property type="match status" value="1"/>
</dbReference>
<dbReference type="Proteomes" id="UP000410049">
    <property type="component" value="Unassembled WGS sequence"/>
</dbReference>
<dbReference type="Gene3D" id="2.60.40.10">
    <property type="entry name" value="Immunoglobulins"/>
    <property type="match status" value="1"/>
</dbReference>
<dbReference type="NCBIfam" id="TIGR01167">
    <property type="entry name" value="LPXTG_anchor"/>
    <property type="match status" value="1"/>
</dbReference>
<dbReference type="GO" id="GO:0005975">
    <property type="term" value="P:carbohydrate metabolic process"/>
    <property type="evidence" value="ECO:0007669"/>
    <property type="project" value="UniProtKB-ARBA"/>
</dbReference>
<evidence type="ECO:0000256" key="1">
    <source>
        <dbReference type="SAM" id="Phobius"/>
    </source>
</evidence>
<reference evidence="4 5" key="1">
    <citation type="journal article" date="2019" name="Syst. Appl. Microbiol.">
        <title>Characterization of Bifidobacterium species in feaces of the Egyptian fruit bat: Description of B. vespertilionis sp. nov. and B. rousetti sp. nov.</title>
        <authorList>
            <person name="Modesto M."/>
            <person name="Satti M."/>
            <person name="Watanabe K."/>
            <person name="Puglisi E."/>
            <person name="Morelli L."/>
            <person name="Huang C.-H."/>
            <person name="Liou J.-S."/>
            <person name="Miyashita M."/>
            <person name="Tamura T."/>
            <person name="Saito S."/>
            <person name="Mori K."/>
            <person name="Huang L."/>
            <person name="Sciavilla P."/>
            <person name="Sandri C."/>
            <person name="Spiezio C."/>
            <person name="Vitali F."/>
            <person name="Cavalieri D."/>
            <person name="Perpetuini G."/>
            <person name="Tofalo R."/>
            <person name="Bonetti A."/>
            <person name="Arita M."/>
            <person name="Mattarelli P."/>
        </authorList>
    </citation>
    <scope>NUCLEOTIDE SEQUENCE [LARGE SCALE GENOMIC DNA]</scope>
    <source>
        <strain evidence="4 5">RST17</strain>
    </source>
</reference>
<dbReference type="InterPro" id="IPR041033">
    <property type="entry name" value="SpaA_PFL_dom_1"/>
</dbReference>
<dbReference type="InterPro" id="IPR013783">
    <property type="entry name" value="Ig-like_fold"/>
</dbReference>
<evidence type="ECO:0000313" key="5">
    <source>
        <dbReference type="Proteomes" id="UP000410049"/>
    </source>
</evidence>
<dbReference type="EMBL" id="RZUH01000003">
    <property type="protein sequence ID" value="KAA8828475.1"/>
    <property type="molecule type" value="Genomic_DNA"/>
</dbReference>
<feature type="transmembrane region" description="Helical" evidence="1">
    <location>
        <begin position="410"/>
        <end position="432"/>
    </location>
</feature>
<keyword evidence="1" id="KW-0472">Membrane</keyword>
<evidence type="ECO:0000256" key="2">
    <source>
        <dbReference type="SAM" id="SignalP"/>
    </source>
</evidence>
<feature type="domain" description="SpaA-like prealbumin fold" evidence="3">
    <location>
        <begin position="251"/>
        <end position="375"/>
    </location>
</feature>
<protein>
    <submittedName>
        <fullName evidence="4">LPXTG cell wall anchor domain-containing protein</fullName>
    </submittedName>
</protein>
<dbReference type="RefSeq" id="WP_150379025.1">
    <property type="nucleotide sequence ID" value="NZ_RZUH01000003.1"/>
</dbReference>
<evidence type="ECO:0000313" key="4">
    <source>
        <dbReference type="EMBL" id="KAA8828475.1"/>
    </source>
</evidence>
<evidence type="ECO:0000259" key="3">
    <source>
        <dbReference type="Pfam" id="PF17802"/>
    </source>
</evidence>
<organism evidence="4 5">
    <name type="scientific">Bifidobacterium myosotis</name>
    <dbReference type="NCBI Taxonomy" id="1630166"/>
    <lineage>
        <taxon>Bacteria</taxon>
        <taxon>Bacillati</taxon>
        <taxon>Actinomycetota</taxon>
        <taxon>Actinomycetes</taxon>
        <taxon>Bifidobacteriales</taxon>
        <taxon>Bifidobacteriaceae</taxon>
        <taxon>Bifidobacterium</taxon>
    </lineage>
</organism>
<proteinExistence type="predicted"/>
<feature type="chain" id="PRO_5024440776" evidence="2">
    <location>
        <begin position="27"/>
        <end position="443"/>
    </location>
</feature>
<feature type="signal peptide" evidence="2">
    <location>
        <begin position="1"/>
        <end position="26"/>
    </location>
</feature>
<dbReference type="Pfam" id="PF17802">
    <property type="entry name" value="SpaA"/>
    <property type="match status" value="1"/>
</dbReference>
<keyword evidence="1" id="KW-1133">Transmembrane helix</keyword>
<accession>A0A5M9ZLW0</accession>
<comment type="caution">
    <text evidence="4">The sequence shown here is derived from an EMBL/GenBank/DDBJ whole genome shotgun (WGS) entry which is preliminary data.</text>
</comment>